<dbReference type="NCBIfam" id="TIGR01646">
    <property type="entry name" value="vgr_GE"/>
    <property type="match status" value="1"/>
</dbReference>
<comment type="similarity">
    <text evidence="1">Belongs to the VgrG protein family.</text>
</comment>
<dbReference type="InterPro" id="IPR037026">
    <property type="entry name" value="Vgr_OB-fold_dom_sf"/>
</dbReference>
<dbReference type="Gene3D" id="2.40.50.230">
    <property type="entry name" value="Gp5 N-terminal domain"/>
    <property type="match status" value="1"/>
</dbReference>
<evidence type="ECO:0000256" key="2">
    <source>
        <dbReference type="SAM" id="MobiDB-lite"/>
    </source>
</evidence>
<feature type="domain" description="DUF2345" evidence="4">
    <location>
        <begin position="740"/>
        <end position="896"/>
    </location>
</feature>
<sequence length="927" mass="98310">MSALPRPRLHVAALMDQERRLYRLEAEDEALATLRVEAWVAEEALDEPGRLEICCLADDPCLDLDALLGRPVTLVTLLADGREHRRGGLVDMAIAEDCDGALARYRLVVRPWPWFLCMSARSQAWQERRCVEIVDSLLARYAAWARWRWSPCVHEHLQGAHAQGVRPYTVQYRETDLDFMCRLLAEDGIGYRLQHGGAGMELVFFADSRFSSPQDLSSAHAPIAFQHAATRDGADTLQRLDGHARAAADTLSTLGWCEASGHGVGLRMPPPAHRGGPQAPSLESYDGPGAAAFASHAQAERTLRLVHEAMDARRTGWRGQGVVRSFSAGTTFRLDAPLHDLDSGEPLREACLLLTRVLHVGVNNLPAQLSRALLSRLCQEPVLPAIPPDLLACVRERGYANAFEAIHADTPWRPLRPDADGLRTFSKPDPGFLLATVVGPDGSTTPRGADEVHTDRLGRVRIRYEFQDGEDAAEGSSLSSCWVRVQQPLAGSGGQGAMGAQWTPRIGHEVLVQCLNGDIDQPVVVCSLYSGRGEGGELPTPGGREHAGARPLGAPFGHSTDARASAQGNLTRGASPAWHGASALPVEHGGQNNAAALSGHKTKEFGGAGFNQLVHDDTPSQERLQLATTQHASQLNLGHLIHQADNHRGSFRGLGFEARTDAYGALRAACGVLLSTYLADWSVPAMEDAAGLAVARQFQALAQALNEAARAHQTVALSGVQDVHTSPIPVWLAQAEAQAQATPANAPVVTLSARAGVAVAAARDVAVTAGENAHLSSGAALDVAAGGAARVHAGQAIGVLGGAMKPGGEAAGTGLTLIAGAGDMDLQAQDGPMQIAALRDVTFQTVNGAIDWAAAKRIVISTAGGAGLILEGGNVEFVAPGTLTMRAGKRSFIGPSRYQYSMPVLPQQICVQCLFKARASGAPFVLR</sequence>
<dbReference type="RefSeq" id="WP_322465103.1">
    <property type="nucleotide sequence ID" value="NZ_JAXOJX010000010.1"/>
</dbReference>
<dbReference type="InterPro" id="IPR018769">
    <property type="entry name" value="VgrG2_DUF2345"/>
</dbReference>
<dbReference type="InterPro" id="IPR006531">
    <property type="entry name" value="Gp5/Vgr_OB"/>
</dbReference>
<protein>
    <submittedName>
        <fullName evidence="6">Type VI secretion system Vgr family protein</fullName>
    </submittedName>
</protein>
<dbReference type="Gene3D" id="3.55.50.10">
    <property type="entry name" value="Baseplate protein-like domains"/>
    <property type="match status" value="1"/>
</dbReference>
<dbReference type="SUPFAM" id="SSF69279">
    <property type="entry name" value="Phage tail proteins"/>
    <property type="match status" value="2"/>
</dbReference>
<keyword evidence="7" id="KW-1185">Reference proteome</keyword>
<comment type="caution">
    <text evidence="6">The sequence shown here is derived from an EMBL/GenBank/DDBJ whole genome shotgun (WGS) entry which is preliminary data.</text>
</comment>
<gene>
    <name evidence="6" type="ORF">SM757_08395</name>
</gene>
<feature type="domain" description="Putative type VI secretion system Rhs element associated Vgr" evidence="5">
    <location>
        <begin position="603"/>
        <end position="709"/>
    </location>
</feature>
<feature type="domain" description="Gp5/Type VI secretion system Vgr protein OB-fold" evidence="3">
    <location>
        <begin position="455"/>
        <end position="529"/>
    </location>
</feature>
<evidence type="ECO:0000313" key="7">
    <source>
        <dbReference type="Proteomes" id="UP001293718"/>
    </source>
</evidence>
<feature type="region of interest" description="Disordered" evidence="2">
    <location>
        <begin position="267"/>
        <end position="286"/>
    </location>
</feature>
<evidence type="ECO:0000259" key="4">
    <source>
        <dbReference type="Pfam" id="PF10106"/>
    </source>
</evidence>
<dbReference type="Pfam" id="PF10106">
    <property type="entry name" value="DUF2345"/>
    <property type="match status" value="1"/>
</dbReference>
<dbReference type="EMBL" id="JAXOJX010000010">
    <property type="protein sequence ID" value="MDZ5456595.1"/>
    <property type="molecule type" value="Genomic_DNA"/>
</dbReference>
<evidence type="ECO:0000259" key="3">
    <source>
        <dbReference type="Pfam" id="PF04717"/>
    </source>
</evidence>
<dbReference type="Gene3D" id="2.30.110.50">
    <property type="match status" value="1"/>
</dbReference>
<dbReference type="Pfam" id="PF05954">
    <property type="entry name" value="Phage_GPD"/>
    <property type="match status" value="1"/>
</dbReference>
<reference evidence="6 7" key="1">
    <citation type="submission" date="2023-11" db="EMBL/GenBank/DDBJ databases">
        <title>Draft genome of Azohydromonas lata strain H1 (DSM1123), a polyhydroxyalkanoate producer.</title>
        <authorList>
            <person name="Traversa D."/>
            <person name="D'Addabbo P."/>
            <person name="Pazzani C."/>
            <person name="Manzari C."/>
            <person name="Chiara M."/>
            <person name="Scrascia M."/>
        </authorList>
    </citation>
    <scope>NUCLEOTIDE SEQUENCE [LARGE SCALE GENOMIC DNA]</scope>
    <source>
        <strain evidence="6 7">H1</strain>
    </source>
</reference>
<dbReference type="Pfam" id="PF13296">
    <property type="entry name" value="T6SS_Vgr"/>
    <property type="match status" value="1"/>
</dbReference>
<name>A0ABU5IBW9_9BURK</name>
<dbReference type="SUPFAM" id="SSF69255">
    <property type="entry name" value="gp5 N-terminal domain-like"/>
    <property type="match status" value="1"/>
</dbReference>
<proteinExistence type="inferred from homology"/>
<feature type="region of interest" description="Disordered" evidence="2">
    <location>
        <begin position="568"/>
        <end position="594"/>
    </location>
</feature>
<dbReference type="InterPro" id="IPR017847">
    <property type="entry name" value="T6SS_RhsGE_Vgr_subset"/>
</dbReference>
<dbReference type="Gene3D" id="4.10.220.110">
    <property type="match status" value="1"/>
</dbReference>
<dbReference type="Proteomes" id="UP001293718">
    <property type="component" value="Unassembled WGS sequence"/>
</dbReference>
<evidence type="ECO:0000259" key="5">
    <source>
        <dbReference type="Pfam" id="PF13296"/>
    </source>
</evidence>
<dbReference type="InterPro" id="IPR028244">
    <property type="entry name" value="T6SS_Rhs_Vgr_dom"/>
</dbReference>
<evidence type="ECO:0000313" key="6">
    <source>
        <dbReference type="EMBL" id="MDZ5456595.1"/>
    </source>
</evidence>
<evidence type="ECO:0000256" key="1">
    <source>
        <dbReference type="ARBA" id="ARBA00005558"/>
    </source>
</evidence>
<dbReference type="NCBIfam" id="TIGR03361">
    <property type="entry name" value="VI_Rhs_Vgr"/>
    <property type="match status" value="1"/>
</dbReference>
<organism evidence="6 7">
    <name type="scientific">Azohydromonas lata</name>
    <dbReference type="NCBI Taxonomy" id="45677"/>
    <lineage>
        <taxon>Bacteria</taxon>
        <taxon>Pseudomonadati</taxon>
        <taxon>Pseudomonadota</taxon>
        <taxon>Betaproteobacteria</taxon>
        <taxon>Burkholderiales</taxon>
        <taxon>Sphaerotilaceae</taxon>
        <taxon>Azohydromonas</taxon>
    </lineage>
</organism>
<accession>A0ABU5IBW9</accession>
<dbReference type="InterPro" id="IPR006533">
    <property type="entry name" value="T6SS_Vgr_RhsGE"/>
</dbReference>
<dbReference type="Pfam" id="PF04717">
    <property type="entry name" value="Phage_base_V"/>
    <property type="match status" value="1"/>
</dbReference>